<feature type="transmembrane region" description="Helical" evidence="1">
    <location>
        <begin position="286"/>
        <end position="310"/>
    </location>
</feature>
<dbReference type="Pfam" id="PF07664">
    <property type="entry name" value="FeoB_C"/>
    <property type="match status" value="1"/>
</dbReference>
<dbReference type="RefSeq" id="WP_376998810.1">
    <property type="nucleotide sequence ID" value="NZ_JBHSQE010000001.1"/>
</dbReference>
<dbReference type="PANTHER" id="PTHR43185">
    <property type="entry name" value="FERROUS IRON TRANSPORT PROTEIN B"/>
    <property type="match status" value="1"/>
</dbReference>
<keyword evidence="1" id="KW-0472">Membrane</keyword>
<feature type="transmembrane region" description="Helical" evidence="1">
    <location>
        <begin position="560"/>
        <end position="582"/>
    </location>
</feature>
<dbReference type="PROSITE" id="PS51711">
    <property type="entry name" value="G_FEOB"/>
    <property type="match status" value="1"/>
</dbReference>
<protein>
    <submittedName>
        <fullName evidence="3">Ferrous iron transporter B</fullName>
    </submittedName>
</protein>
<feature type="transmembrane region" description="Helical" evidence="1">
    <location>
        <begin position="364"/>
        <end position="390"/>
    </location>
</feature>
<dbReference type="InterPro" id="IPR050860">
    <property type="entry name" value="FeoB_GTPase"/>
</dbReference>
<sequence length="619" mass="65812">MAVVRNCHEPVLRSAPEGSPVVAVVGAPNSGKSTLFNALTGARVQEGNWPGTSVEIARGTWRAGEQTFDLIDLPGAYSLEPASPDEEFTRSMLLGTPPELVLVAVDATALGRGLYLVSQLLEQDLRVVVALTKTDLAPGVDVDLLEQRLGVPVVALNPRHRRHLGDLVPVVRDALDGAPERRRQAPWGGELAAAEERFGWIGTVLEGVVDKRGGRTFSDRIDAVTLHPIAGPAVFLAVMLAVFQITTTVAAPFQDALDGFFSGPVSDLLRGLGLPRVFEAVLVDGLVAGVGMVLTFVPLMALMFLCLAVLEDSGYMARAAVVADRVMRAIGLPGRAFIPLIVGFGCNVPAISATRILGRRKHRILTALLIPFASCTARLAVYVMLAATFFPEHAGTVVFAMYVISVALIVVVGMGVRRLLWRSFGSEPLVIDLPRYQLPGARIVGQVTWTRLAAFLRTAATIIVACVTVVFLLQATPVRGGHEFADAELPVADSAYGAVSEAIAPVFAPAGFGSGEIAGALITGFVAKEAVISTWAQTYPEEDLSVAITRDFADSSGGHALAAVWAFMMFLLAYTPCVATLAAQRREIGVRWTLAGLGLQLGVAWLLAVVTFQLLSVWL</sequence>
<reference evidence="4" key="1">
    <citation type="journal article" date="2019" name="Int. J. Syst. Evol. Microbiol.">
        <title>The Global Catalogue of Microorganisms (GCM) 10K type strain sequencing project: providing services to taxonomists for standard genome sequencing and annotation.</title>
        <authorList>
            <consortium name="The Broad Institute Genomics Platform"/>
            <consortium name="The Broad Institute Genome Sequencing Center for Infectious Disease"/>
            <person name="Wu L."/>
            <person name="Ma J."/>
        </authorList>
    </citation>
    <scope>NUCLEOTIDE SEQUENCE [LARGE SCALE GENOMIC DNA]</scope>
    <source>
        <strain evidence="4">CCUG 51943</strain>
    </source>
</reference>
<organism evidence="3 4">
    <name type="scientific">Corynebacterium nasicanis</name>
    <dbReference type="NCBI Taxonomy" id="1448267"/>
    <lineage>
        <taxon>Bacteria</taxon>
        <taxon>Bacillati</taxon>
        <taxon>Actinomycetota</taxon>
        <taxon>Actinomycetes</taxon>
        <taxon>Mycobacteriales</taxon>
        <taxon>Corynebacteriaceae</taxon>
        <taxon>Corynebacterium</taxon>
    </lineage>
</organism>
<gene>
    <name evidence="3" type="ORF">ACFPUZ_00595</name>
</gene>
<feature type="transmembrane region" description="Helical" evidence="1">
    <location>
        <begin position="229"/>
        <end position="253"/>
    </location>
</feature>
<proteinExistence type="predicted"/>
<evidence type="ECO:0000313" key="3">
    <source>
        <dbReference type="EMBL" id="MFC6145306.1"/>
    </source>
</evidence>
<dbReference type="SUPFAM" id="SSF52540">
    <property type="entry name" value="P-loop containing nucleoside triphosphate hydrolases"/>
    <property type="match status" value="1"/>
</dbReference>
<dbReference type="EMBL" id="JBHSQE010000001">
    <property type="protein sequence ID" value="MFC6145306.1"/>
    <property type="molecule type" value="Genomic_DNA"/>
</dbReference>
<dbReference type="CDD" id="cd01879">
    <property type="entry name" value="FeoB"/>
    <property type="match status" value="1"/>
</dbReference>
<dbReference type="PANTHER" id="PTHR43185:SF1">
    <property type="entry name" value="FE(2+) TRANSPORTER FEOB"/>
    <property type="match status" value="1"/>
</dbReference>
<comment type="caution">
    <text evidence="3">The sequence shown here is derived from an EMBL/GenBank/DDBJ whole genome shotgun (WGS) entry which is preliminary data.</text>
</comment>
<name>A0ABW1Q9R7_9CORY</name>
<dbReference type="InterPro" id="IPR011640">
    <property type="entry name" value="Fe2_transport_prot_B_C"/>
</dbReference>
<keyword evidence="1" id="KW-0812">Transmembrane</keyword>
<keyword evidence="4" id="KW-1185">Reference proteome</keyword>
<feature type="transmembrane region" description="Helical" evidence="1">
    <location>
        <begin position="396"/>
        <end position="416"/>
    </location>
</feature>
<keyword evidence="1" id="KW-1133">Transmembrane helix</keyword>
<dbReference type="InterPro" id="IPR027417">
    <property type="entry name" value="P-loop_NTPase"/>
</dbReference>
<feature type="domain" description="FeoB-type G" evidence="2">
    <location>
        <begin position="19"/>
        <end position="177"/>
    </location>
</feature>
<feature type="transmembrane region" description="Helical" evidence="1">
    <location>
        <begin position="452"/>
        <end position="473"/>
    </location>
</feature>
<dbReference type="InterPro" id="IPR011642">
    <property type="entry name" value="Gate_dom"/>
</dbReference>
<accession>A0ABW1Q9R7</accession>
<evidence type="ECO:0000313" key="4">
    <source>
        <dbReference type="Proteomes" id="UP001596244"/>
    </source>
</evidence>
<dbReference type="Gene3D" id="3.40.50.300">
    <property type="entry name" value="P-loop containing nucleotide triphosphate hydrolases"/>
    <property type="match status" value="1"/>
</dbReference>
<dbReference type="InterPro" id="IPR030389">
    <property type="entry name" value="G_FEOB_dom"/>
</dbReference>
<dbReference type="Proteomes" id="UP001596244">
    <property type="component" value="Unassembled WGS sequence"/>
</dbReference>
<evidence type="ECO:0000259" key="2">
    <source>
        <dbReference type="PROSITE" id="PS51711"/>
    </source>
</evidence>
<dbReference type="Pfam" id="PF02421">
    <property type="entry name" value="FeoB_N"/>
    <property type="match status" value="1"/>
</dbReference>
<dbReference type="Pfam" id="PF07670">
    <property type="entry name" value="Gate"/>
    <property type="match status" value="2"/>
</dbReference>
<feature type="transmembrane region" description="Helical" evidence="1">
    <location>
        <begin position="594"/>
        <end position="615"/>
    </location>
</feature>
<evidence type="ECO:0000256" key="1">
    <source>
        <dbReference type="SAM" id="Phobius"/>
    </source>
</evidence>